<dbReference type="PATRIC" id="fig|200452.3.peg.4320"/>
<gene>
    <name evidence="4" type="primary">cyaY</name>
    <name evidence="5" type="ORF">ALO92_05189</name>
</gene>
<dbReference type="PROSITE" id="PS01344">
    <property type="entry name" value="FRATAXIN_1"/>
    <property type="match status" value="1"/>
</dbReference>
<dbReference type="Pfam" id="PF06945">
    <property type="entry name" value="DUF1289"/>
    <property type="match status" value="1"/>
</dbReference>
<dbReference type="Gene3D" id="3.30.920.10">
    <property type="entry name" value="Frataxin/CyaY"/>
    <property type="match status" value="1"/>
</dbReference>
<comment type="similarity">
    <text evidence="1 4">Belongs to the frataxin family.</text>
</comment>
<protein>
    <recommendedName>
        <fullName evidence="4">Iron-sulfur cluster assembly protein CyaY</fullName>
    </recommendedName>
</protein>
<dbReference type="PROSITE" id="PS50810">
    <property type="entry name" value="FRATAXIN_2"/>
    <property type="match status" value="1"/>
</dbReference>
<dbReference type="GO" id="GO:0008199">
    <property type="term" value="F:ferric iron binding"/>
    <property type="evidence" value="ECO:0007669"/>
    <property type="project" value="InterPro"/>
</dbReference>
<dbReference type="PANTHER" id="PTHR16821:SF2">
    <property type="entry name" value="FRATAXIN, MITOCHONDRIAL"/>
    <property type="match status" value="1"/>
</dbReference>
<evidence type="ECO:0000256" key="1">
    <source>
        <dbReference type="ARBA" id="ARBA00008183"/>
    </source>
</evidence>
<proteinExistence type="inferred from homology"/>
<evidence type="ECO:0000313" key="6">
    <source>
        <dbReference type="Proteomes" id="UP000050411"/>
    </source>
</evidence>
<evidence type="ECO:0000256" key="2">
    <source>
        <dbReference type="ARBA" id="ARBA00022723"/>
    </source>
</evidence>
<dbReference type="AlphaFoldDB" id="A0A0P9RGZ5"/>
<dbReference type="InterPro" id="IPR036524">
    <property type="entry name" value="Frataxin/CyaY_sf"/>
</dbReference>
<dbReference type="NCBIfam" id="TIGR03421">
    <property type="entry name" value="FeS_CyaY"/>
    <property type="match status" value="1"/>
</dbReference>
<organism evidence="5 6">
    <name type="scientific">Pseudomonas congelans</name>
    <dbReference type="NCBI Taxonomy" id="200452"/>
    <lineage>
        <taxon>Bacteria</taxon>
        <taxon>Pseudomonadati</taxon>
        <taxon>Pseudomonadota</taxon>
        <taxon>Gammaproteobacteria</taxon>
        <taxon>Pseudomonadales</taxon>
        <taxon>Pseudomonadaceae</taxon>
        <taxon>Pseudomonas</taxon>
    </lineage>
</organism>
<evidence type="ECO:0000256" key="3">
    <source>
        <dbReference type="ARBA" id="ARBA00023004"/>
    </source>
</evidence>
<keyword evidence="2 4" id="KW-0479">Metal-binding</keyword>
<dbReference type="InterPro" id="IPR010710">
    <property type="entry name" value="DUF1289"/>
</dbReference>
<evidence type="ECO:0000256" key="4">
    <source>
        <dbReference type="HAMAP-Rule" id="MF_00142"/>
    </source>
</evidence>
<dbReference type="InterPro" id="IPR020895">
    <property type="entry name" value="Frataxin_CS"/>
</dbReference>
<dbReference type="GO" id="GO:0005829">
    <property type="term" value="C:cytosol"/>
    <property type="evidence" value="ECO:0007669"/>
    <property type="project" value="TreeGrafter"/>
</dbReference>
<dbReference type="InterPro" id="IPR047584">
    <property type="entry name" value="CyaY"/>
</dbReference>
<comment type="caution">
    <text evidence="5">The sequence shown here is derived from an EMBL/GenBank/DDBJ whole genome shotgun (WGS) entry which is preliminary data.</text>
</comment>
<dbReference type="HAMAP" id="MF_00142">
    <property type="entry name" value="CyaY"/>
    <property type="match status" value="1"/>
</dbReference>
<dbReference type="GO" id="GO:0016226">
    <property type="term" value="P:iron-sulfur cluster assembly"/>
    <property type="evidence" value="ECO:0007669"/>
    <property type="project" value="UniProtKB-UniRule"/>
</dbReference>
<dbReference type="EMBL" id="LJQB01000071">
    <property type="protein sequence ID" value="KPW83373.1"/>
    <property type="molecule type" value="Genomic_DNA"/>
</dbReference>
<dbReference type="SMART" id="SM01219">
    <property type="entry name" value="Frataxin_Cyay"/>
    <property type="match status" value="1"/>
</dbReference>
<dbReference type="InterPro" id="IPR002908">
    <property type="entry name" value="Frataxin/CyaY"/>
</dbReference>
<reference evidence="5 6" key="1">
    <citation type="submission" date="2015-09" db="EMBL/GenBank/DDBJ databases">
        <title>Genome announcement of multiple Pseudomonas syringae strains.</title>
        <authorList>
            <person name="Thakur S."/>
            <person name="Wang P.W."/>
            <person name="Gong Y."/>
            <person name="Weir B.S."/>
            <person name="Guttman D.S."/>
        </authorList>
    </citation>
    <scope>NUCLEOTIDE SEQUENCE [LARGE SCALE GENOMIC DNA]</scope>
    <source>
        <strain evidence="5 6">ICMP19117</strain>
    </source>
</reference>
<dbReference type="CDD" id="cd00503">
    <property type="entry name" value="Frataxin"/>
    <property type="match status" value="1"/>
</dbReference>
<sequence>MCDCDLACSSGVLVSSGRYSGPFWPQAVTRHATATSAASEEIRRFMAKSFVKALIAPEYTDHPAPCLCERRPVWRAFGAKAAAELWLIGIKVLVHRQCWVSFAFACLRPYLARLRHQQAIIEVSVMSLTEARFHDLVDATQQNIEDVFDESGLDVDLENSAGVLTVKFEGGTQLIFSRQEPLRQLWLAAKSGGFHFDYDEENQCWACDSSDELLSEMLERFTVEQAGVELDFGQSPVRPPKPLFSNVSPAVASPCISLCRLDEQKVCLGCFRHVEDIREWRSADDDRRRQIRHEADQRRARAEVDQAAG</sequence>
<dbReference type="Pfam" id="PF01491">
    <property type="entry name" value="Frataxin_Cyay"/>
    <property type="match status" value="1"/>
</dbReference>
<name>A0A0P9RGZ5_9PSED</name>
<keyword evidence="3 4" id="KW-0408">Iron</keyword>
<evidence type="ECO:0000313" key="5">
    <source>
        <dbReference type="EMBL" id="KPW83373.1"/>
    </source>
</evidence>
<accession>A0A0P9RGZ5</accession>
<dbReference type="GO" id="GO:0008198">
    <property type="term" value="F:ferrous iron binding"/>
    <property type="evidence" value="ECO:0007669"/>
    <property type="project" value="TreeGrafter"/>
</dbReference>
<dbReference type="PANTHER" id="PTHR16821">
    <property type="entry name" value="FRATAXIN"/>
    <property type="match status" value="1"/>
</dbReference>
<dbReference type="SUPFAM" id="SSF55387">
    <property type="entry name" value="Frataxin/Nqo15-like"/>
    <property type="match status" value="1"/>
</dbReference>
<dbReference type="Proteomes" id="UP000050411">
    <property type="component" value="Unassembled WGS sequence"/>
</dbReference>
<comment type="function">
    <text evidence="4">Involved in iron-sulfur (Fe-S) cluster assembly. May act as a regulator of Fe-S biogenesis.</text>
</comment>